<proteinExistence type="predicted"/>
<evidence type="ECO:0000259" key="1">
    <source>
        <dbReference type="Pfam" id="PF00692"/>
    </source>
</evidence>
<accession>A0ABQ9V2T3</accession>
<dbReference type="InterPro" id="IPR029054">
    <property type="entry name" value="dUTPase-like"/>
</dbReference>
<reference evidence="2 3" key="1">
    <citation type="submission" date="2023-05" db="EMBL/GenBank/DDBJ databases">
        <title>B98-5 Cell Line De Novo Hybrid Assembly: An Optical Mapping Approach.</title>
        <authorList>
            <person name="Kananen K."/>
            <person name="Auerbach J.A."/>
            <person name="Kautto E."/>
            <person name="Blachly J.S."/>
        </authorList>
    </citation>
    <scope>NUCLEOTIDE SEQUENCE [LARGE SCALE GENOMIC DNA]</scope>
    <source>
        <strain evidence="2">B95-8</strain>
        <tissue evidence="2">Cell line</tissue>
    </source>
</reference>
<protein>
    <recommendedName>
        <fullName evidence="1">dUTPase-like domain-containing protein</fullName>
    </recommendedName>
</protein>
<evidence type="ECO:0000313" key="3">
    <source>
        <dbReference type="Proteomes" id="UP001266305"/>
    </source>
</evidence>
<dbReference type="Gene3D" id="2.70.40.10">
    <property type="match status" value="1"/>
</dbReference>
<evidence type="ECO:0000313" key="2">
    <source>
        <dbReference type="EMBL" id="KAK2103678.1"/>
    </source>
</evidence>
<dbReference type="InterPro" id="IPR036157">
    <property type="entry name" value="dUTPase-like_sf"/>
</dbReference>
<organism evidence="2 3">
    <name type="scientific">Saguinus oedipus</name>
    <name type="common">Cotton-top tamarin</name>
    <name type="synonym">Oedipomidas oedipus</name>
    <dbReference type="NCBI Taxonomy" id="9490"/>
    <lineage>
        <taxon>Eukaryota</taxon>
        <taxon>Metazoa</taxon>
        <taxon>Chordata</taxon>
        <taxon>Craniata</taxon>
        <taxon>Vertebrata</taxon>
        <taxon>Euteleostomi</taxon>
        <taxon>Mammalia</taxon>
        <taxon>Eutheria</taxon>
        <taxon>Euarchontoglires</taxon>
        <taxon>Primates</taxon>
        <taxon>Haplorrhini</taxon>
        <taxon>Platyrrhini</taxon>
        <taxon>Cebidae</taxon>
        <taxon>Callitrichinae</taxon>
        <taxon>Saguinus</taxon>
    </lineage>
</organism>
<dbReference type="Pfam" id="PF00692">
    <property type="entry name" value="dUTPase"/>
    <property type="match status" value="1"/>
</dbReference>
<gene>
    <name evidence="2" type="ORF">P7K49_017534</name>
</gene>
<sequence length="97" mass="10841">MGASLDVEVSITSVINCSFFEVKKGDRIAQLICERIFYPEIEEVQGFGCHLGLSIRFYENRSEDVGHTHEVFLEQSARSATQFLEAQASVSSLLVIL</sequence>
<dbReference type="Proteomes" id="UP001266305">
    <property type="component" value="Unassembled WGS sequence"/>
</dbReference>
<keyword evidence="3" id="KW-1185">Reference proteome</keyword>
<name>A0ABQ9V2T3_SAGOE</name>
<dbReference type="EMBL" id="JASSZA010000008">
    <property type="protein sequence ID" value="KAK2103678.1"/>
    <property type="molecule type" value="Genomic_DNA"/>
</dbReference>
<dbReference type="SUPFAM" id="SSF51283">
    <property type="entry name" value="dUTPase-like"/>
    <property type="match status" value="1"/>
</dbReference>
<feature type="domain" description="dUTPase-like" evidence="1">
    <location>
        <begin position="15"/>
        <end position="46"/>
    </location>
</feature>
<comment type="caution">
    <text evidence="2">The sequence shown here is derived from an EMBL/GenBank/DDBJ whole genome shotgun (WGS) entry which is preliminary data.</text>
</comment>